<feature type="domain" description="3-hydroxyacyl-CoA dehydrogenase C-terminal" evidence="13">
    <location>
        <begin position="483"/>
        <end position="574"/>
    </location>
</feature>
<dbReference type="GO" id="GO:0070403">
    <property type="term" value="F:NAD+ binding"/>
    <property type="evidence" value="ECO:0007669"/>
    <property type="project" value="InterPro"/>
</dbReference>
<keyword evidence="8" id="KW-0520">NAD</keyword>
<comment type="catalytic activity">
    <reaction evidence="12">
        <text>a (3S)-3-hydroxyacyl-CoA + NAD(+) = a 3-oxoacyl-CoA + NADH + H(+)</text>
        <dbReference type="Rhea" id="RHEA:22432"/>
        <dbReference type="ChEBI" id="CHEBI:15378"/>
        <dbReference type="ChEBI" id="CHEBI:57318"/>
        <dbReference type="ChEBI" id="CHEBI:57540"/>
        <dbReference type="ChEBI" id="CHEBI:57945"/>
        <dbReference type="ChEBI" id="CHEBI:90726"/>
        <dbReference type="EC" id="1.1.1.35"/>
    </reaction>
</comment>
<dbReference type="UniPathway" id="UPA00659"/>
<comment type="similarity">
    <text evidence="2">In the central section; belongs to the 3-hydroxyacyl-CoA dehydrogenase family.</text>
</comment>
<evidence type="ECO:0000256" key="9">
    <source>
        <dbReference type="ARBA" id="ARBA00023098"/>
    </source>
</evidence>
<evidence type="ECO:0000256" key="11">
    <source>
        <dbReference type="ARBA" id="ARBA00023268"/>
    </source>
</evidence>
<evidence type="ECO:0000256" key="12">
    <source>
        <dbReference type="ARBA" id="ARBA00049556"/>
    </source>
</evidence>
<sequence length="673" mass="74927">MSYKNWKIEKDDEDICWLHLDVADSSTNILRFDVLDELDDIINDLVQSLPAGIIFVSDKSNGFIAGADINEFTEITTYEQASEMLVRGHTIMNKIESLPCTTVAMINGFCLGGGMELALACTYRVMCDNKSTRVGLPEVKLGIHPGYGGSVRSIQKAGPMAAMNAMLTGRLLQGRAAKKMGLVDDLVPERQLKRAARYFVINRPPHKELAIKDKIMNHRFVRPLIANQMRKQVAKKASKQHYPAPYKLIDLWQKHMDNPRRMLEKEIESVASLVTDDTAKNLVRVFFLMEELKTQGNKKDFKPQHIHVIGGGVMGGDIAAWCALRGFRVTVQDQKPEALAGTMKRSMSMFKRKFKKDKRSIRESMDRLIPDTNGMGVKHADLIIEAIFEDKGVKQSLYKDIEPRMKEGAILATNTSSIPLEELATCLNKPDRLVGIHFFNPVALMPLVEIVRGNNTSDETMTRALAFGRQIDKLPLPVKSSPGFLVNRILMPYLMEAVEMVSEGIAPEMIDKAALQFGMPMGPIELADTVGLDVCKSVALILSGGETLDLPKKMQSMVENGNLGKKTGKGFYKWSKGKAIKDKKASYGNLQELQDRMIMRFLNEATACKREGVVEGDGLIDAGIIFGTGFAPFRGGPLHYIQQQGVHELSARLSQLKDRYGARFSADDAWNSL</sequence>
<dbReference type="GO" id="GO:0004300">
    <property type="term" value="F:enoyl-CoA hydratase activity"/>
    <property type="evidence" value="ECO:0007669"/>
    <property type="project" value="UniProtKB-EC"/>
</dbReference>
<keyword evidence="7" id="KW-0560">Oxidoreductase</keyword>
<keyword evidence="6" id="KW-0442">Lipid degradation</keyword>
<dbReference type="PANTHER" id="PTHR43612">
    <property type="entry name" value="TRIFUNCTIONAL ENZYME SUBUNIT ALPHA"/>
    <property type="match status" value="1"/>
</dbReference>
<evidence type="ECO:0000256" key="7">
    <source>
        <dbReference type="ARBA" id="ARBA00023002"/>
    </source>
</evidence>
<dbReference type="InterPro" id="IPR006108">
    <property type="entry name" value="3HC_DH_C"/>
</dbReference>
<dbReference type="EC" id="4.2.1.17" evidence="4"/>
<evidence type="ECO:0000256" key="1">
    <source>
        <dbReference type="ARBA" id="ARBA00005005"/>
    </source>
</evidence>
<dbReference type="AlphaFoldDB" id="A0A370DMA9"/>
<proteinExistence type="inferred from homology"/>
<dbReference type="PANTHER" id="PTHR43612:SF3">
    <property type="entry name" value="TRIFUNCTIONAL ENZYME SUBUNIT ALPHA, MITOCHONDRIAL"/>
    <property type="match status" value="1"/>
</dbReference>
<reference evidence="15 16" key="1">
    <citation type="journal article" date="2018" name="ISME J.">
        <title>Endosymbiont genomes yield clues of tubeworm success.</title>
        <authorList>
            <person name="Li Y."/>
            <person name="Liles M.R."/>
            <person name="Halanych K.M."/>
        </authorList>
    </citation>
    <scope>NUCLEOTIDE SEQUENCE [LARGE SCALE GENOMIC DNA]</scope>
    <source>
        <strain evidence="15">A1464</strain>
    </source>
</reference>
<dbReference type="InterPro" id="IPR008927">
    <property type="entry name" value="6-PGluconate_DH-like_C_sf"/>
</dbReference>
<evidence type="ECO:0000313" key="16">
    <source>
        <dbReference type="Proteomes" id="UP000254266"/>
    </source>
</evidence>
<keyword evidence="5" id="KW-0276">Fatty acid metabolism</keyword>
<comment type="similarity">
    <text evidence="3">In the N-terminal section; belongs to the enoyl-CoA hydratase/isomerase family.</text>
</comment>
<keyword evidence="9" id="KW-0443">Lipid metabolism</keyword>
<dbReference type="EMBL" id="QFXC01000002">
    <property type="protein sequence ID" value="RDH86028.1"/>
    <property type="molecule type" value="Genomic_DNA"/>
</dbReference>
<name>A0A370DMA9_9GAMM</name>
<evidence type="ECO:0000256" key="4">
    <source>
        <dbReference type="ARBA" id="ARBA00012076"/>
    </source>
</evidence>
<comment type="pathway">
    <text evidence="1">Lipid metabolism; fatty acid beta-oxidation.</text>
</comment>
<organism evidence="15 16">
    <name type="scientific">endosymbiont of Galathealinum brachiosum</name>
    <dbReference type="NCBI Taxonomy" id="2200906"/>
    <lineage>
        <taxon>Bacteria</taxon>
        <taxon>Pseudomonadati</taxon>
        <taxon>Pseudomonadota</taxon>
        <taxon>Gammaproteobacteria</taxon>
        <taxon>sulfur-oxidizing symbionts</taxon>
    </lineage>
</organism>
<dbReference type="SUPFAM" id="SSF52096">
    <property type="entry name" value="ClpP/crotonase"/>
    <property type="match status" value="1"/>
</dbReference>
<evidence type="ECO:0000259" key="14">
    <source>
        <dbReference type="Pfam" id="PF02737"/>
    </source>
</evidence>
<dbReference type="Gene3D" id="1.10.1040.50">
    <property type="match status" value="1"/>
</dbReference>
<evidence type="ECO:0000256" key="2">
    <source>
        <dbReference type="ARBA" id="ARBA00007005"/>
    </source>
</evidence>
<dbReference type="InterPro" id="IPR050136">
    <property type="entry name" value="FA_oxidation_alpha_subunit"/>
</dbReference>
<dbReference type="InterPro" id="IPR036291">
    <property type="entry name" value="NAD(P)-bd_dom_sf"/>
</dbReference>
<dbReference type="CDD" id="cd06558">
    <property type="entry name" value="crotonase-like"/>
    <property type="match status" value="1"/>
</dbReference>
<keyword evidence="11" id="KW-0511">Multifunctional enzyme</keyword>
<dbReference type="PROSITE" id="PS00067">
    <property type="entry name" value="3HCDH"/>
    <property type="match status" value="1"/>
</dbReference>
<dbReference type="Gene3D" id="3.40.50.720">
    <property type="entry name" value="NAD(P)-binding Rossmann-like Domain"/>
    <property type="match status" value="1"/>
</dbReference>
<dbReference type="Gene3D" id="3.90.226.10">
    <property type="entry name" value="2-enoyl-CoA Hydratase, Chain A, domain 1"/>
    <property type="match status" value="1"/>
</dbReference>
<feature type="domain" description="3-hydroxyacyl-CoA dehydrogenase NAD binding" evidence="14">
    <location>
        <begin position="306"/>
        <end position="479"/>
    </location>
</feature>
<accession>A0A370DMA9</accession>
<comment type="caution">
    <text evidence="15">The sequence shown here is derived from an EMBL/GenBank/DDBJ whole genome shotgun (WGS) entry which is preliminary data.</text>
</comment>
<dbReference type="InterPro" id="IPR006180">
    <property type="entry name" value="3-OHacyl-CoA_DH_CS"/>
</dbReference>
<evidence type="ECO:0000256" key="8">
    <source>
        <dbReference type="ARBA" id="ARBA00023027"/>
    </source>
</evidence>
<evidence type="ECO:0000256" key="6">
    <source>
        <dbReference type="ARBA" id="ARBA00022963"/>
    </source>
</evidence>
<evidence type="ECO:0000256" key="3">
    <source>
        <dbReference type="ARBA" id="ARBA00008750"/>
    </source>
</evidence>
<protein>
    <recommendedName>
        <fullName evidence="4">enoyl-CoA hydratase</fullName>
        <ecNumber evidence="4">4.2.1.17</ecNumber>
    </recommendedName>
</protein>
<dbReference type="InterPro" id="IPR001753">
    <property type="entry name" value="Enoyl-CoA_hydra/iso"/>
</dbReference>
<evidence type="ECO:0000256" key="10">
    <source>
        <dbReference type="ARBA" id="ARBA00023239"/>
    </source>
</evidence>
<dbReference type="GO" id="GO:0006635">
    <property type="term" value="P:fatty acid beta-oxidation"/>
    <property type="evidence" value="ECO:0007669"/>
    <property type="project" value="UniProtKB-UniPathway"/>
</dbReference>
<keyword evidence="10" id="KW-0456">Lyase</keyword>
<dbReference type="SUPFAM" id="SSF51735">
    <property type="entry name" value="NAD(P)-binding Rossmann-fold domains"/>
    <property type="match status" value="1"/>
</dbReference>
<dbReference type="InterPro" id="IPR006176">
    <property type="entry name" value="3-OHacyl-CoA_DH_NAD-bd"/>
</dbReference>
<gene>
    <name evidence="15" type="ORF">DIZ80_00730</name>
</gene>
<dbReference type="SUPFAM" id="SSF48179">
    <property type="entry name" value="6-phosphogluconate dehydrogenase C-terminal domain-like"/>
    <property type="match status" value="2"/>
</dbReference>
<dbReference type="Pfam" id="PF00378">
    <property type="entry name" value="ECH_1"/>
    <property type="match status" value="1"/>
</dbReference>
<dbReference type="Pfam" id="PF00725">
    <property type="entry name" value="3HCDH"/>
    <property type="match status" value="1"/>
</dbReference>
<keyword evidence="16" id="KW-1185">Reference proteome</keyword>
<evidence type="ECO:0000313" key="15">
    <source>
        <dbReference type="EMBL" id="RDH86028.1"/>
    </source>
</evidence>
<dbReference type="InterPro" id="IPR029045">
    <property type="entry name" value="ClpP/crotonase-like_dom_sf"/>
</dbReference>
<dbReference type="Pfam" id="PF02737">
    <property type="entry name" value="3HCDH_N"/>
    <property type="match status" value="1"/>
</dbReference>
<evidence type="ECO:0000259" key="13">
    <source>
        <dbReference type="Pfam" id="PF00725"/>
    </source>
</evidence>
<dbReference type="GO" id="GO:0016509">
    <property type="term" value="F:long-chain (3S)-3-hydroxyacyl-CoA dehydrogenase (NAD+) activity"/>
    <property type="evidence" value="ECO:0007669"/>
    <property type="project" value="TreeGrafter"/>
</dbReference>
<dbReference type="Proteomes" id="UP000254266">
    <property type="component" value="Unassembled WGS sequence"/>
</dbReference>
<evidence type="ECO:0000256" key="5">
    <source>
        <dbReference type="ARBA" id="ARBA00022832"/>
    </source>
</evidence>
<dbReference type="FunFam" id="3.40.50.720:FF:000009">
    <property type="entry name" value="Fatty oxidation complex, alpha subunit"/>
    <property type="match status" value="1"/>
</dbReference>